<accession>A0ABU2A575</accession>
<evidence type="ECO:0000256" key="1">
    <source>
        <dbReference type="ARBA" id="ARBA00022723"/>
    </source>
</evidence>
<feature type="compositionally biased region" description="Pro residues" evidence="3">
    <location>
        <begin position="131"/>
        <end position="142"/>
    </location>
</feature>
<dbReference type="InterPro" id="IPR011992">
    <property type="entry name" value="EF-hand-dom_pair"/>
</dbReference>
<evidence type="ECO:0000259" key="4">
    <source>
        <dbReference type="PROSITE" id="PS50222"/>
    </source>
</evidence>
<dbReference type="InterPro" id="IPR002048">
    <property type="entry name" value="EF_hand_dom"/>
</dbReference>
<gene>
    <name evidence="5" type="ORF">J2X21_001422</name>
</gene>
<dbReference type="PANTHER" id="PTHR10827">
    <property type="entry name" value="RETICULOCALBIN"/>
    <property type="match status" value="1"/>
</dbReference>
<keyword evidence="6" id="KW-1185">Reference proteome</keyword>
<feature type="region of interest" description="Disordered" evidence="3">
    <location>
        <begin position="123"/>
        <end position="166"/>
    </location>
</feature>
<evidence type="ECO:0000256" key="2">
    <source>
        <dbReference type="ARBA" id="ARBA00022737"/>
    </source>
</evidence>
<organism evidence="5 6">
    <name type="scientific">Roseateles asaccharophilus</name>
    <dbReference type="NCBI Taxonomy" id="582607"/>
    <lineage>
        <taxon>Bacteria</taxon>
        <taxon>Pseudomonadati</taxon>
        <taxon>Pseudomonadota</taxon>
        <taxon>Betaproteobacteria</taxon>
        <taxon>Burkholderiales</taxon>
        <taxon>Sphaerotilaceae</taxon>
        <taxon>Roseateles</taxon>
    </lineage>
</organism>
<dbReference type="Pfam" id="PF13499">
    <property type="entry name" value="EF-hand_7"/>
    <property type="match status" value="1"/>
</dbReference>
<name>A0ABU2A575_9BURK</name>
<keyword evidence="1" id="KW-0479">Metal-binding</keyword>
<dbReference type="SUPFAM" id="SSF47473">
    <property type="entry name" value="EF-hand"/>
    <property type="match status" value="1"/>
</dbReference>
<dbReference type="Proteomes" id="UP001180825">
    <property type="component" value="Unassembled WGS sequence"/>
</dbReference>
<dbReference type="Pfam" id="PF13202">
    <property type="entry name" value="EF-hand_5"/>
    <property type="match status" value="1"/>
</dbReference>
<evidence type="ECO:0000313" key="6">
    <source>
        <dbReference type="Proteomes" id="UP001180825"/>
    </source>
</evidence>
<feature type="compositionally biased region" description="Basic and acidic residues" evidence="3">
    <location>
        <begin position="18"/>
        <end position="34"/>
    </location>
</feature>
<evidence type="ECO:0000256" key="3">
    <source>
        <dbReference type="SAM" id="MobiDB-lite"/>
    </source>
</evidence>
<protein>
    <submittedName>
        <fullName evidence="5">Ca2+-binding EF-hand superfamily protein</fullName>
    </submittedName>
</protein>
<dbReference type="PROSITE" id="PS00018">
    <property type="entry name" value="EF_HAND_1"/>
    <property type="match status" value="2"/>
</dbReference>
<comment type="caution">
    <text evidence="5">The sequence shown here is derived from an EMBL/GenBank/DDBJ whole genome shotgun (WGS) entry which is preliminary data.</text>
</comment>
<dbReference type="RefSeq" id="WP_310326622.1">
    <property type="nucleotide sequence ID" value="NZ_JAVDXV010000002.1"/>
</dbReference>
<feature type="domain" description="EF-hand" evidence="4">
    <location>
        <begin position="107"/>
        <end position="135"/>
    </location>
</feature>
<proteinExistence type="predicted"/>
<dbReference type="NCBIfam" id="NF041410">
    <property type="entry name" value="XopAW"/>
    <property type="match status" value="1"/>
</dbReference>
<dbReference type="EMBL" id="JAVDXV010000002">
    <property type="protein sequence ID" value="MDR7332296.1"/>
    <property type="molecule type" value="Genomic_DNA"/>
</dbReference>
<feature type="region of interest" description="Disordered" evidence="3">
    <location>
        <begin position="1"/>
        <end position="82"/>
    </location>
</feature>
<feature type="domain" description="EF-hand" evidence="4">
    <location>
        <begin position="53"/>
        <end position="88"/>
    </location>
</feature>
<dbReference type="Gene3D" id="1.10.238.10">
    <property type="entry name" value="EF-hand"/>
    <property type="match status" value="2"/>
</dbReference>
<dbReference type="PROSITE" id="PS50222">
    <property type="entry name" value="EF_HAND_2"/>
    <property type="match status" value="2"/>
</dbReference>
<dbReference type="CDD" id="cd00051">
    <property type="entry name" value="EFh"/>
    <property type="match status" value="2"/>
</dbReference>
<dbReference type="InterPro" id="IPR018247">
    <property type="entry name" value="EF_Hand_1_Ca_BS"/>
</dbReference>
<sequence length="226" mass="23269">MSTISGLGGVNRSWDSGASRKAEHEARMFAKVDSDGSGGVDATELATMLEHTGQSGDSAELLKQMDGNGDGSLSSDELSQGMRELMPPPASTMEFAQSRGAANDEVDVFAELDADGDGQLTRAEFEAGRPSGPPPGGMPPPAASSSGASATSTETDPLDLNQDGTVSEIERLAGELKALAQSANDESAAANPLNTEIAQLAQKLYDQIARNWLQPAATATQVSTTA</sequence>
<evidence type="ECO:0000313" key="5">
    <source>
        <dbReference type="EMBL" id="MDR7332296.1"/>
    </source>
</evidence>
<dbReference type="PANTHER" id="PTHR10827:SF98">
    <property type="entry name" value="45 KDA CALCIUM-BINDING PROTEIN"/>
    <property type="match status" value="1"/>
</dbReference>
<keyword evidence="2" id="KW-0677">Repeat</keyword>
<reference evidence="5 6" key="1">
    <citation type="submission" date="2023-07" db="EMBL/GenBank/DDBJ databases">
        <title>Sorghum-associated microbial communities from plants grown in Nebraska, USA.</title>
        <authorList>
            <person name="Schachtman D."/>
        </authorList>
    </citation>
    <scope>NUCLEOTIDE SEQUENCE [LARGE SCALE GENOMIC DNA]</scope>
    <source>
        <strain evidence="5 6">BE316</strain>
    </source>
</reference>
<dbReference type="SMART" id="SM00054">
    <property type="entry name" value="EFh"/>
    <property type="match status" value="3"/>
</dbReference>